<sequence>MSELEQDIRLFIEEAIDKCLSKPLEEYETRSKQLASIGIEPNLETVLSYISGLIMGVVVTYTLVEKVNDAEVKTYIKSTRELLERRAWELREAFSRARFT</sequence>
<gene>
    <name evidence="1" type="ORF">S03H2_10688</name>
</gene>
<proteinExistence type="predicted"/>
<comment type="caution">
    <text evidence="1">The sequence shown here is derived from an EMBL/GenBank/DDBJ whole genome shotgun (WGS) entry which is preliminary data.</text>
</comment>
<accession>X1EWX9</accession>
<organism evidence="1">
    <name type="scientific">marine sediment metagenome</name>
    <dbReference type="NCBI Taxonomy" id="412755"/>
    <lineage>
        <taxon>unclassified sequences</taxon>
        <taxon>metagenomes</taxon>
        <taxon>ecological metagenomes</taxon>
    </lineage>
</organism>
<name>X1EWX9_9ZZZZ</name>
<reference evidence="1" key="1">
    <citation type="journal article" date="2014" name="Front. Microbiol.">
        <title>High frequency of phylogenetically diverse reductive dehalogenase-homologous genes in deep subseafloor sedimentary metagenomes.</title>
        <authorList>
            <person name="Kawai M."/>
            <person name="Futagami T."/>
            <person name="Toyoda A."/>
            <person name="Takaki Y."/>
            <person name="Nishi S."/>
            <person name="Hori S."/>
            <person name="Arai W."/>
            <person name="Tsubouchi T."/>
            <person name="Morono Y."/>
            <person name="Uchiyama I."/>
            <person name="Ito T."/>
            <person name="Fujiyama A."/>
            <person name="Inagaki F."/>
            <person name="Takami H."/>
        </authorList>
    </citation>
    <scope>NUCLEOTIDE SEQUENCE</scope>
    <source>
        <strain evidence="1">Expedition CK06-06</strain>
    </source>
</reference>
<evidence type="ECO:0000313" key="1">
    <source>
        <dbReference type="EMBL" id="GAH37057.1"/>
    </source>
</evidence>
<dbReference type="AlphaFoldDB" id="X1EWX9"/>
<protein>
    <submittedName>
        <fullName evidence="1">Uncharacterized protein</fullName>
    </submittedName>
</protein>
<dbReference type="EMBL" id="BARU01005487">
    <property type="protein sequence ID" value="GAH37057.1"/>
    <property type="molecule type" value="Genomic_DNA"/>
</dbReference>